<dbReference type="Gene3D" id="2.60.120.260">
    <property type="entry name" value="Galactose-binding domain-like"/>
    <property type="match status" value="1"/>
</dbReference>
<dbReference type="OrthoDB" id="9801375at2"/>
<accession>A0A3Q9FLC4</accession>
<dbReference type="SUPFAM" id="SSF52266">
    <property type="entry name" value="SGNH hydrolase"/>
    <property type="match status" value="1"/>
</dbReference>
<dbReference type="PANTHER" id="PTHR37834:SF2">
    <property type="entry name" value="ESTERASE, SGNH HYDROLASE-TYPE"/>
    <property type="match status" value="1"/>
</dbReference>
<feature type="domain" description="SGNH hydrolase-type esterase" evidence="1">
    <location>
        <begin position="404"/>
        <end position="607"/>
    </location>
</feature>
<dbReference type="InterPro" id="IPR013830">
    <property type="entry name" value="SGNH_hydro"/>
</dbReference>
<evidence type="ECO:0008006" key="5">
    <source>
        <dbReference type="Google" id="ProtNLM"/>
    </source>
</evidence>
<dbReference type="AlphaFoldDB" id="A0A3Q9FLC4"/>
<dbReference type="PANTHER" id="PTHR37834">
    <property type="entry name" value="GDSL-LIKE LIPASE/ACYLHYDROLASE DOMAIN PROTEIN (AFU_ORTHOLOGUE AFUA_2G00620)"/>
    <property type="match status" value="1"/>
</dbReference>
<dbReference type="InterPro" id="IPR013783">
    <property type="entry name" value="Ig-like_fold"/>
</dbReference>
<dbReference type="EMBL" id="CP034562">
    <property type="protein sequence ID" value="AZQ62297.1"/>
    <property type="molecule type" value="Genomic_DNA"/>
</dbReference>
<evidence type="ECO:0000313" key="4">
    <source>
        <dbReference type="Proteomes" id="UP000267268"/>
    </source>
</evidence>
<dbReference type="GO" id="GO:0052689">
    <property type="term" value="F:carboxylic ester hydrolase activity"/>
    <property type="evidence" value="ECO:0007669"/>
    <property type="project" value="InterPro"/>
</dbReference>
<dbReference type="InterPro" id="IPR052762">
    <property type="entry name" value="PCW_deacetylase/CE"/>
</dbReference>
<proteinExistence type="predicted"/>
<evidence type="ECO:0000259" key="2">
    <source>
        <dbReference type="Pfam" id="PF17996"/>
    </source>
</evidence>
<dbReference type="KEGG" id="fll:EI427_08615"/>
<dbReference type="Gene3D" id="2.60.40.10">
    <property type="entry name" value="Immunoglobulins"/>
    <property type="match status" value="1"/>
</dbReference>
<feature type="domain" description="Carbohydrate esterase 2 N-terminal" evidence="2">
    <location>
        <begin position="283"/>
        <end position="393"/>
    </location>
</feature>
<dbReference type="InterPro" id="IPR036514">
    <property type="entry name" value="SGNH_hydro_sf"/>
</dbReference>
<name>A0A3Q9FLC4_9BACT</name>
<sequence>MNGSLYFYEGVNFSIQKCNYKTPFLLSYFSTLYSTPFNNCLFTFEYQKQLLNEMKNQLLSFLLLSILLTNCASNTLPLNDIEEEIETKLDQPSFPVNLDPSIKIKADLQDSLAQSTFIFIIEADDQDGEIVVQQLLLNDAVISTSDTTKWLAVTGDFLLKAIVEDDSGSSVMDSLSFKVIEKENSVPTLKIILDETPLLEGNSINIVLDVNDADGTITKTSLYIDNTLMTSTTSLDWIATLGIHTIKGVIEDNQGSSVTDSLEIEVIKKENIIIEADNEAIIYTGRIDYSNPKAPSFCFPGISIKTNFTGTFINLLLEDFATGGNINTNYYQVILDNSTQEITVEVNANQDKYELFSDLENTNHTIEIVKRTECMVGKSTFKGFEIGGNATVSQPTSKTRNIEFIGDSQTCGYGNEVSYDNPSINSGFNAVNENAYKAWGAITANNLNANYQCVAYSGRGMYRNVDASLNGTLPKIYNRIFANQSTPLWNINLYTPDVIVINLGTNDYAQNANNNLLNGDDFVNTYTEFVTTIRENYPNAKIICVNGVMMSDYFPANQNVWTTIKKQTAAVVKSFNDNNDTEVYHYALSPQSGPYGEDWHPTLTTHQRMAEGLTSYIQTISSW</sequence>
<evidence type="ECO:0000313" key="3">
    <source>
        <dbReference type="EMBL" id="AZQ62297.1"/>
    </source>
</evidence>
<dbReference type="Pfam" id="PF13472">
    <property type="entry name" value="Lipase_GDSL_2"/>
    <property type="match status" value="1"/>
</dbReference>
<reference evidence="3 4" key="1">
    <citation type="submission" date="2018-12" db="EMBL/GenBank/DDBJ databases">
        <title>Flammeovirga pectinis sp. nov., isolated from the gut of the Korean scallop, Patinopecten yessoensis.</title>
        <authorList>
            <person name="Bae J.-W."/>
            <person name="Jeong Y.-S."/>
            <person name="Kang W."/>
        </authorList>
    </citation>
    <scope>NUCLEOTIDE SEQUENCE [LARGE SCALE GENOMIC DNA]</scope>
    <source>
        <strain evidence="3 4">L12M1</strain>
    </source>
</reference>
<dbReference type="Gene3D" id="3.40.50.1110">
    <property type="entry name" value="SGNH hydrolase"/>
    <property type="match status" value="1"/>
</dbReference>
<dbReference type="Pfam" id="PF17996">
    <property type="entry name" value="CE2_N"/>
    <property type="match status" value="1"/>
</dbReference>
<dbReference type="InterPro" id="IPR040794">
    <property type="entry name" value="CE2_N"/>
</dbReference>
<keyword evidence="4" id="KW-1185">Reference proteome</keyword>
<dbReference type="Proteomes" id="UP000267268">
    <property type="component" value="Chromosome 1"/>
</dbReference>
<evidence type="ECO:0000259" key="1">
    <source>
        <dbReference type="Pfam" id="PF13472"/>
    </source>
</evidence>
<dbReference type="CDD" id="cd01831">
    <property type="entry name" value="Endoglucanase_E_like"/>
    <property type="match status" value="1"/>
</dbReference>
<protein>
    <recommendedName>
        <fullName evidence="5">SGNH hydrolase-type esterase domain-containing protein</fullName>
    </recommendedName>
</protein>
<gene>
    <name evidence="3" type="ORF">EI427_08615</name>
</gene>
<dbReference type="InterPro" id="IPR037461">
    <property type="entry name" value="CtCE2-like_dom"/>
</dbReference>
<organism evidence="3 4">
    <name type="scientific">Flammeovirga pectinis</name>
    <dbReference type="NCBI Taxonomy" id="2494373"/>
    <lineage>
        <taxon>Bacteria</taxon>
        <taxon>Pseudomonadati</taxon>
        <taxon>Bacteroidota</taxon>
        <taxon>Cytophagia</taxon>
        <taxon>Cytophagales</taxon>
        <taxon>Flammeovirgaceae</taxon>
        <taxon>Flammeovirga</taxon>
    </lineage>
</organism>